<keyword evidence="1" id="KW-0472">Membrane</keyword>
<dbReference type="Gene3D" id="2.40.410.10">
    <property type="entry name" value="putative membrane protein from Corynebacterium diphtheriae superfamily"/>
    <property type="match status" value="1"/>
</dbReference>
<feature type="transmembrane region" description="Helical" evidence="1">
    <location>
        <begin position="52"/>
        <end position="72"/>
    </location>
</feature>
<accession>A0AAF1BYA6</accession>
<reference evidence="2" key="2">
    <citation type="submission" date="2023-10" db="EMBL/GenBank/DDBJ databases">
        <authorList>
            <person name="Choi B."/>
        </authorList>
    </citation>
    <scope>NUCLEOTIDE SEQUENCE</scope>
    <source>
        <strain evidence="2">UMB0763</strain>
    </source>
</reference>
<gene>
    <name evidence="2" type="ORF">CYJ47_08785</name>
</gene>
<dbReference type="Pfam" id="PF11580">
    <property type="entry name" value="DUF3239"/>
    <property type="match status" value="1"/>
</dbReference>
<sequence>MFSFTVDAEHNKKHNELYRDSSRIGTAAFIFAAVLFVFAFIITRVYQGQVGYLMAGGLAIMGIISIFMGFTLPKKMGTPQDLFDEFPLCPAIIAEVNGKDITLLALVNRSVNPEATPIWALTTRVVFGLPGHEIRVGERVPSVAVGGRRGLTSQELRAEITPMPIAWGTPDKHVIDEAAQQIPTNQWRRLASQRSRLAEVKASRDNLVTL</sequence>
<proteinExistence type="predicted"/>
<dbReference type="InterPro" id="IPR023124">
    <property type="entry name" value="DUF3239_dom_sf"/>
</dbReference>
<protein>
    <submittedName>
        <fullName evidence="2">DUF3239 domain-containing protein</fullName>
    </submittedName>
</protein>
<dbReference type="AlphaFoldDB" id="A0AAF1BYA6"/>
<keyword evidence="1" id="KW-0812">Transmembrane</keyword>
<evidence type="ECO:0000256" key="1">
    <source>
        <dbReference type="SAM" id="Phobius"/>
    </source>
</evidence>
<reference evidence="2" key="1">
    <citation type="submission" date="2017-12" db="EMBL/GenBank/DDBJ databases">
        <authorList>
            <person name="Thomas-White K."/>
            <person name="Wolfe A.J."/>
        </authorList>
    </citation>
    <scope>NUCLEOTIDE SEQUENCE</scope>
    <source>
        <strain evidence="2">UMB0763</strain>
    </source>
</reference>
<feature type="transmembrane region" description="Helical" evidence="1">
    <location>
        <begin position="24"/>
        <end position="46"/>
    </location>
</feature>
<organism evidence="2 3">
    <name type="scientific">Corynebacterium pyruviciproducens</name>
    <dbReference type="NCBI Taxonomy" id="598660"/>
    <lineage>
        <taxon>Bacteria</taxon>
        <taxon>Bacillati</taxon>
        <taxon>Actinomycetota</taxon>
        <taxon>Actinomycetes</taxon>
        <taxon>Mycobacteriales</taxon>
        <taxon>Corynebacteriaceae</taxon>
        <taxon>Corynebacterium</taxon>
    </lineage>
</organism>
<dbReference type="KEGG" id="cpyr:CYJ47_08785"/>
<keyword evidence="1" id="KW-1133">Transmembrane helix</keyword>
<name>A0AAF1BYA6_9CORY</name>
<dbReference type="Proteomes" id="UP000234560">
    <property type="component" value="Chromosome"/>
</dbReference>
<dbReference type="InterPro" id="IPR021632">
    <property type="entry name" value="DUF3239"/>
</dbReference>
<dbReference type="RefSeq" id="WP_101679238.1">
    <property type="nucleotide sequence ID" value="NZ_CAMIHY010000086.1"/>
</dbReference>
<evidence type="ECO:0000313" key="3">
    <source>
        <dbReference type="Proteomes" id="UP000234560"/>
    </source>
</evidence>
<evidence type="ECO:0000313" key="2">
    <source>
        <dbReference type="EMBL" id="WOT01370.1"/>
    </source>
</evidence>
<dbReference type="EMBL" id="CP136958">
    <property type="protein sequence ID" value="WOT01370.1"/>
    <property type="molecule type" value="Genomic_DNA"/>
</dbReference>